<gene>
    <name evidence="2" type="ORF">BDK92_1811</name>
</gene>
<accession>A0A495JGR3</accession>
<dbReference type="EMBL" id="RBKT01000001">
    <property type="protein sequence ID" value="RKR87532.1"/>
    <property type="molecule type" value="Genomic_DNA"/>
</dbReference>
<evidence type="ECO:0000256" key="1">
    <source>
        <dbReference type="SAM" id="MobiDB-lite"/>
    </source>
</evidence>
<protein>
    <submittedName>
        <fullName evidence="2">Uncharacterized protein</fullName>
    </submittedName>
</protein>
<name>A0A495JGR3_9ACTN</name>
<dbReference type="AlphaFoldDB" id="A0A495JGR3"/>
<dbReference type="OrthoDB" id="4198010at2"/>
<sequence length="211" mass="23056">MDAATGPWALTDLGFTVTFTLGLTAEEILACYGADPAEAELLTRQEAATTWPGGDLLRVGPLGDWGFCFEEVGYQGSRPEVRTRLSAHTEVFSLYDMSGMCTFKHVRDGQTVESFEPGFSYSVRVDQPHTYWTRTEQIANERGLRHSRAALEAIEEHIGARLHKGLLEGPLLTAYLTTPLPAVPPRPAQRKPPGRLLGSLDPTTGAYTPAP</sequence>
<dbReference type="Pfam" id="PF20062">
    <property type="entry name" value="DUF6461"/>
    <property type="match status" value="1"/>
</dbReference>
<evidence type="ECO:0000313" key="2">
    <source>
        <dbReference type="EMBL" id="RKR87532.1"/>
    </source>
</evidence>
<dbReference type="InterPro" id="IPR045592">
    <property type="entry name" value="DUF6461"/>
</dbReference>
<evidence type="ECO:0000313" key="3">
    <source>
        <dbReference type="Proteomes" id="UP000277671"/>
    </source>
</evidence>
<organism evidence="2 3">
    <name type="scientific">Micromonospora pisi</name>
    <dbReference type="NCBI Taxonomy" id="589240"/>
    <lineage>
        <taxon>Bacteria</taxon>
        <taxon>Bacillati</taxon>
        <taxon>Actinomycetota</taxon>
        <taxon>Actinomycetes</taxon>
        <taxon>Micromonosporales</taxon>
        <taxon>Micromonosporaceae</taxon>
        <taxon>Micromonospora</taxon>
    </lineage>
</organism>
<keyword evidence="3" id="KW-1185">Reference proteome</keyword>
<dbReference type="RefSeq" id="WP_121156295.1">
    <property type="nucleotide sequence ID" value="NZ_RBKT01000001.1"/>
</dbReference>
<proteinExistence type="predicted"/>
<feature type="region of interest" description="Disordered" evidence="1">
    <location>
        <begin position="180"/>
        <end position="211"/>
    </location>
</feature>
<reference evidence="2 3" key="1">
    <citation type="submission" date="2018-10" db="EMBL/GenBank/DDBJ databases">
        <title>Sequencing the genomes of 1000 actinobacteria strains.</title>
        <authorList>
            <person name="Klenk H.-P."/>
        </authorList>
    </citation>
    <scope>NUCLEOTIDE SEQUENCE [LARGE SCALE GENOMIC DNA]</scope>
    <source>
        <strain evidence="2 3">DSM 45175</strain>
    </source>
</reference>
<dbReference type="Proteomes" id="UP000277671">
    <property type="component" value="Unassembled WGS sequence"/>
</dbReference>
<comment type="caution">
    <text evidence="2">The sequence shown here is derived from an EMBL/GenBank/DDBJ whole genome shotgun (WGS) entry which is preliminary data.</text>
</comment>
<feature type="compositionally biased region" description="Polar residues" evidence="1">
    <location>
        <begin position="201"/>
        <end position="211"/>
    </location>
</feature>